<proteinExistence type="inferred from homology"/>
<dbReference type="InterPro" id="IPR040072">
    <property type="entry name" value="Methyltransferase_A"/>
</dbReference>
<protein>
    <recommendedName>
        <fullName evidence="12">Probable dual-specificity RNA methyltransferase RlmN</fullName>
        <ecNumber evidence="12">2.1.1.192</ecNumber>
    </recommendedName>
    <alternativeName>
        <fullName evidence="12">23S rRNA (adenine(2503)-C(2))-methyltransferase</fullName>
    </alternativeName>
    <alternativeName>
        <fullName evidence="12">23S rRNA m2A2503 methyltransferase</fullName>
    </alternativeName>
    <alternativeName>
        <fullName evidence="12">Ribosomal RNA large subunit methyltransferase N</fullName>
    </alternativeName>
    <alternativeName>
        <fullName evidence="12">tRNA (adenine(37)-C(2))-methyltransferase</fullName>
    </alternativeName>
    <alternativeName>
        <fullName evidence="12">tRNA m2A37 methyltransferase</fullName>
    </alternativeName>
</protein>
<sequence length="346" mass="39709">MRRRNIKRLRLEPLRELMVTRGQTTYRAEQIFQWMWQKSATDFAQMTNISKPLRDSLSQSFTIRGLHTHTVRTAHDGAQKYVFRTTDRKYIESVFIPEQKRKTVCVSTQIGCPVHCAFCATGRMKFTRNLKAHEIAEQARIVQQHTHTKLTNVVFMGMGEPLLNLHETLGAIEIQSSPIGLSISQRHTTVSTVGIVQGMHALLNAPFKAKLAISLNFADENLRNEMIPVAKKNPLKEILRIAREYSRTKSMVTFEYVMIKNLNDRLRDARLLVTLLKGIPSKINLIPYNEHPLLPYQRPSDKRIIEFYNHLLTAPQTITLRKSRGQEIRAGCGQLAGRRALEEGKK</sequence>
<dbReference type="AlphaFoldDB" id="A0A0S8GGS3"/>
<feature type="domain" description="Radical SAM core" evidence="13">
    <location>
        <begin position="98"/>
        <end position="327"/>
    </location>
</feature>
<dbReference type="SFLD" id="SFLDG01062">
    <property type="entry name" value="methyltransferase_(Class_A)"/>
    <property type="match status" value="1"/>
</dbReference>
<evidence type="ECO:0000259" key="13">
    <source>
        <dbReference type="PROSITE" id="PS51918"/>
    </source>
</evidence>
<evidence type="ECO:0000256" key="9">
    <source>
        <dbReference type="ARBA" id="ARBA00022723"/>
    </source>
</evidence>
<comment type="similarity">
    <text evidence="12">Belongs to the radical SAM superfamily. RlmN family.</text>
</comment>
<dbReference type="GO" id="GO:0030488">
    <property type="term" value="P:tRNA methylation"/>
    <property type="evidence" value="ECO:0007669"/>
    <property type="project" value="UniProtKB-UniRule"/>
</dbReference>
<evidence type="ECO:0000313" key="15">
    <source>
        <dbReference type="Proteomes" id="UP000051096"/>
    </source>
</evidence>
<dbReference type="GO" id="GO:0051539">
    <property type="term" value="F:4 iron, 4 sulfur cluster binding"/>
    <property type="evidence" value="ECO:0007669"/>
    <property type="project" value="UniProtKB-UniRule"/>
</dbReference>
<gene>
    <name evidence="12" type="primary">rlmN</name>
    <name evidence="14" type="ORF">AMJ87_06170</name>
</gene>
<keyword evidence="9 12" id="KW-0479">Metal-binding</keyword>
<keyword evidence="3 12" id="KW-0963">Cytoplasm</keyword>
<comment type="cofactor">
    <cofactor evidence="12">
        <name>[4Fe-4S] cluster</name>
        <dbReference type="ChEBI" id="CHEBI:49883"/>
    </cofactor>
    <text evidence="12">Binds 1 [4Fe-4S] cluster. The cluster is coordinated with 3 cysteines and an exchangeable S-adenosyl-L-methionine.</text>
</comment>
<comment type="subcellular location">
    <subcellularLocation>
        <location evidence="1 12">Cytoplasm</location>
    </subcellularLocation>
</comment>
<keyword evidence="10 12" id="KW-0408">Iron</keyword>
<feature type="binding site" evidence="12">
    <location>
        <begin position="159"/>
        <end position="160"/>
    </location>
    <ligand>
        <name>S-adenosyl-L-methionine</name>
        <dbReference type="ChEBI" id="CHEBI:59789"/>
    </ligand>
</feature>
<evidence type="ECO:0000256" key="10">
    <source>
        <dbReference type="ARBA" id="ARBA00023004"/>
    </source>
</evidence>
<evidence type="ECO:0000256" key="1">
    <source>
        <dbReference type="ARBA" id="ARBA00004496"/>
    </source>
</evidence>
<organism evidence="14 15">
    <name type="scientific">candidate division WOR_3 bacterium SM23_60</name>
    <dbReference type="NCBI Taxonomy" id="1703780"/>
    <lineage>
        <taxon>Bacteria</taxon>
        <taxon>Bacteria division WOR-3</taxon>
    </lineage>
</organism>
<dbReference type="EC" id="2.1.1.192" evidence="12"/>
<keyword evidence="12" id="KW-1015">Disulfide bond</keyword>
<dbReference type="HAMAP" id="MF_01849">
    <property type="entry name" value="RNA_methyltr_RlmN"/>
    <property type="match status" value="1"/>
</dbReference>
<feature type="binding site" evidence="12">
    <location>
        <position position="116"/>
    </location>
    <ligand>
        <name>[4Fe-4S] cluster</name>
        <dbReference type="ChEBI" id="CHEBI:49883"/>
        <note>4Fe-4S-S-AdoMet</note>
    </ligand>
</feature>
<dbReference type="GO" id="GO:0002935">
    <property type="term" value="F:tRNA (adenine(37)-C2)-methyltransferase activity"/>
    <property type="evidence" value="ECO:0007669"/>
    <property type="project" value="UniProtKB-UniRule"/>
</dbReference>
<dbReference type="GO" id="GO:0005737">
    <property type="term" value="C:cytoplasm"/>
    <property type="evidence" value="ECO:0007669"/>
    <property type="project" value="UniProtKB-SubCell"/>
</dbReference>
<dbReference type="Proteomes" id="UP000051096">
    <property type="component" value="Unassembled WGS sequence"/>
</dbReference>
<evidence type="ECO:0000256" key="11">
    <source>
        <dbReference type="ARBA" id="ARBA00023014"/>
    </source>
</evidence>
<dbReference type="InterPro" id="IPR048641">
    <property type="entry name" value="RlmN_N"/>
</dbReference>
<keyword evidence="5 12" id="KW-0489">Methyltransferase</keyword>
<keyword evidence="8 12" id="KW-0819">tRNA processing</keyword>
<dbReference type="InterPro" id="IPR058240">
    <property type="entry name" value="rSAM_sf"/>
</dbReference>
<feature type="binding site" evidence="12">
    <location>
        <position position="112"/>
    </location>
    <ligand>
        <name>[4Fe-4S] cluster</name>
        <dbReference type="ChEBI" id="CHEBI:49883"/>
        <note>4Fe-4S-S-AdoMet</note>
    </ligand>
</feature>
<dbReference type="InterPro" id="IPR027492">
    <property type="entry name" value="RNA_MTrfase_RlmN"/>
</dbReference>
<keyword evidence="4 12" id="KW-0698">rRNA processing</keyword>
<dbReference type="PANTHER" id="PTHR30544">
    <property type="entry name" value="23S RRNA METHYLTRANSFERASE"/>
    <property type="match status" value="1"/>
</dbReference>
<keyword evidence="2 12" id="KW-0004">4Fe-4S</keyword>
<evidence type="ECO:0000256" key="4">
    <source>
        <dbReference type="ARBA" id="ARBA00022552"/>
    </source>
</evidence>
<evidence type="ECO:0000256" key="8">
    <source>
        <dbReference type="ARBA" id="ARBA00022694"/>
    </source>
</evidence>
<dbReference type="PANTHER" id="PTHR30544:SF5">
    <property type="entry name" value="RADICAL SAM CORE DOMAIN-CONTAINING PROTEIN"/>
    <property type="match status" value="1"/>
</dbReference>
<dbReference type="InterPro" id="IPR007197">
    <property type="entry name" value="rSAM"/>
</dbReference>
<dbReference type="EMBL" id="LJUO01000047">
    <property type="protein sequence ID" value="KPK71952.1"/>
    <property type="molecule type" value="Genomic_DNA"/>
</dbReference>
<keyword evidence="11 12" id="KW-0411">Iron-sulfur</keyword>
<dbReference type="GO" id="GO:0046872">
    <property type="term" value="F:metal ion binding"/>
    <property type="evidence" value="ECO:0007669"/>
    <property type="project" value="UniProtKB-KW"/>
</dbReference>
<comment type="miscellaneous">
    <text evidence="12">Reaction proceeds by a ping-pong mechanism involving intermediate methylation of a conserved cysteine residue.</text>
</comment>
<dbReference type="SFLD" id="SFLDS00029">
    <property type="entry name" value="Radical_SAM"/>
    <property type="match status" value="1"/>
</dbReference>
<evidence type="ECO:0000256" key="2">
    <source>
        <dbReference type="ARBA" id="ARBA00022485"/>
    </source>
</evidence>
<evidence type="ECO:0000256" key="6">
    <source>
        <dbReference type="ARBA" id="ARBA00022679"/>
    </source>
</evidence>
<comment type="catalytic activity">
    <reaction evidence="12">
        <text>adenosine(2503) in 23S rRNA + 2 reduced [2Fe-2S]-[ferredoxin] + 2 S-adenosyl-L-methionine = 2-methyladenosine(2503) in 23S rRNA + 5'-deoxyadenosine + L-methionine + 2 oxidized [2Fe-2S]-[ferredoxin] + S-adenosyl-L-homocysteine</text>
        <dbReference type="Rhea" id="RHEA:42916"/>
        <dbReference type="Rhea" id="RHEA-COMP:10000"/>
        <dbReference type="Rhea" id="RHEA-COMP:10001"/>
        <dbReference type="Rhea" id="RHEA-COMP:10152"/>
        <dbReference type="Rhea" id="RHEA-COMP:10282"/>
        <dbReference type="ChEBI" id="CHEBI:17319"/>
        <dbReference type="ChEBI" id="CHEBI:33737"/>
        <dbReference type="ChEBI" id="CHEBI:33738"/>
        <dbReference type="ChEBI" id="CHEBI:57844"/>
        <dbReference type="ChEBI" id="CHEBI:57856"/>
        <dbReference type="ChEBI" id="CHEBI:59789"/>
        <dbReference type="ChEBI" id="CHEBI:74411"/>
        <dbReference type="ChEBI" id="CHEBI:74497"/>
        <dbReference type="EC" id="2.1.1.192"/>
    </reaction>
</comment>
<comment type="function">
    <text evidence="12">Specifically methylates position 2 of adenine 2503 in 23S rRNA and position 2 of adenine 37 in tRNAs.</text>
</comment>
<dbReference type="PATRIC" id="fig|1703780.3.peg.2694"/>
<evidence type="ECO:0000256" key="5">
    <source>
        <dbReference type="ARBA" id="ARBA00022603"/>
    </source>
</evidence>
<comment type="caution">
    <text evidence="12">Lacks conserved residue(s) required for the propagation of feature annotation.</text>
</comment>
<evidence type="ECO:0000256" key="7">
    <source>
        <dbReference type="ARBA" id="ARBA00022691"/>
    </source>
</evidence>
<feature type="binding site" evidence="12">
    <location>
        <begin position="214"/>
        <end position="216"/>
    </location>
    <ligand>
        <name>S-adenosyl-L-methionine</name>
        <dbReference type="ChEBI" id="CHEBI:59789"/>
    </ligand>
</feature>
<dbReference type="Gene3D" id="1.10.150.530">
    <property type="match status" value="1"/>
</dbReference>
<keyword evidence="6 12" id="KW-0808">Transferase</keyword>
<dbReference type="Gene3D" id="3.20.20.70">
    <property type="entry name" value="Aldolase class I"/>
    <property type="match status" value="1"/>
</dbReference>
<keyword evidence="7 12" id="KW-0949">S-adenosyl-L-methionine</keyword>
<dbReference type="InterPro" id="IPR004383">
    <property type="entry name" value="rRNA_lsu_MTrfase_RlmN/Cfr"/>
</dbReference>
<dbReference type="PROSITE" id="PS51918">
    <property type="entry name" value="RADICAL_SAM"/>
    <property type="match status" value="1"/>
</dbReference>
<reference evidence="14 15" key="1">
    <citation type="journal article" date="2015" name="Microbiome">
        <title>Genomic resolution of linkages in carbon, nitrogen, and sulfur cycling among widespread estuary sediment bacteria.</title>
        <authorList>
            <person name="Baker B.J."/>
            <person name="Lazar C.S."/>
            <person name="Teske A.P."/>
            <person name="Dick G.J."/>
        </authorList>
    </citation>
    <scope>NUCLEOTIDE SEQUENCE [LARGE SCALE GENOMIC DNA]</scope>
    <source>
        <strain evidence="14">SM23_60</strain>
    </source>
</reference>
<accession>A0A0S8GGS3</accession>
<feature type="binding site" evidence="12">
    <location>
        <position position="289"/>
    </location>
    <ligand>
        <name>S-adenosyl-L-methionine</name>
        <dbReference type="ChEBI" id="CHEBI:59789"/>
    </ligand>
</feature>
<feature type="binding site" evidence="12">
    <location>
        <position position="191"/>
    </location>
    <ligand>
        <name>S-adenosyl-L-methionine</name>
        <dbReference type="ChEBI" id="CHEBI:59789"/>
    </ligand>
</feature>
<dbReference type="InterPro" id="IPR013785">
    <property type="entry name" value="Aldolase_TIM"/>
</dbReference>
<dbReference type="GO" id="GO:0070040">
    <property type="term" value="F:rRNA (adenine(2503)-C2-)-methyltransferase activity"/>
    <property type="evidence" value="ECO:0007669"/>
    <property type="project" value="UniProtKB-UniRule"/>
</dbReference>
<name>A0A0S8GGS3_UNCW3</name>
<dbReference type="SFLD" id="SFLDF00275">
    <property type="entry name" value="adenosine_C2_methyltransferase"/>
    <property type="match status" value="1"/>
</dbReference>
<dbReference type="CDD" id="cd01335">
    <property type="entry name" value="Radical_SAM"/>
    <property type="match status" value="1"/>
</dbReference>
<comment type="caution">
    <text evidence="14">The sequence shown here is derived from an EMBL/GenBank/DDBJ whole genome shotgun (WGS) entry which is preliminary data.</text>
</comment>
<dbReference type="PIRSF" id="PIRSF006004">
    <property type="entry name" value="CHP00048"/>
    <property type="match status" value="1"/>
</dbReference>
<dbReference type="GO" id="GO:0019843">
    <property type="term" value="F:rRNA binding"/>
    <property type="evidence" value="ECO:0007669"/>
    <property type="project" value="UniProtKB-UniRule"/>
</dbReference>
<evidence type="ECO:0000256" key="3">
    <source>
        <dbReference type="ARBA" id="ARBA00022490"/>
    </source>
</evidence>
<feature type="binding site" evidence="12">
    <location>
        <position position="119"/>
    </location>
    <ligand>
        <name>[4Fe-4S] cluster</name>
        <dbReference type="ChEBI" id="CHEBI:49883"/>
        <note>4Fe-4S-S-AdoMet</note>
    </ligand>
</feature>
<dbReference type="Pfam" id="PF21016">
    <property type="entry name" value="RlmN_N"/>
    <property type="match status" value="1"/>
</dbReference>
<dbReference type="NCBIfam" id="TIGR00048">
    <property type="entry name" value="rRNA_mod_RlmN"/>
    <property type="match status" value="1"/>
</dbReference>
<dbReference type="SUPFAM" id="SSF102114">
    <property type="entry name" value="Radical SAM enzymes"/>
    <property type="match status" value="1"/>
</dbReference>
<dbReference type="GO" id="GO:0000049">
    <property type="term" value="F:tRNA binding"/>
    <property type="evidence" value="ECO:0007669"/>
    <property type="project" value="UniProtKB-UniRule"/>
</dbReference>
<feature type="active site" description="S-methylcysteine intermediate" evidence="12">
    <location>
        <position position="332"/>
    </location>
</feature>
<feature type="active site" description="Proton acceptor" evidence="12">
    <location>
        <position position="92"/>
    </location>
</feature>
<evidence type="ECO:0000313" key="14">
    <source>
        <dbReference type="EMBL" id="KPK71952.1"/>
    </source>
</evidence>
<comment type="catalytic activity">
    <reaction evidence="12">
        <text>adenosine(37) in tRNA + 2 reduced [2Fe-2S]-[ferredoxin] + 2 S-adenosyl-L-methionine = 2-methyladenosine(37) in tRNA + 5'-deoxyadenosine + L-methionine + 2 oxidized [2Fe-2S]-[ferredoxin] + S-adenosyl-L-homocysteine</text>
        <dbReference type="Rhea" id="RHEA:43332"/>
        <dbReference type="Rhea" id="RHEA-COMP:10000"/>
        <dbReference type="Rhea" id="RHEA-COMP:10001"/>
        <dbReference type="Rhea" id="RHEA-COMP:10162"/>
        <dbReference type="Rhea" id="RHEA-COMP:10485"/>
        <dbReference type="ChEBI" id="CHEBI:17319"/>
        <dbReference type="ChEBI" id="CHEBI:33737"/>
        <dbReference type="ChEBI" id="CHEBI:33738"/>
        <dbReference type="ChEBI" id="CHEBI:57844"/>
        <dbReference type="ChEBI" id="CHEBI:57856"/>
        <dbReference type="ChEBI" id="CHEBI:59789"/>
        <dbReference type="ChEBI" id="CHEBI:74411"/>
        <dbReference type="ChEBI" id="CHEBI:74497"/>
        <dbReference type="EC" id="2.1.1.192"/>
    </reaction>
</comment>
<dbReference type="Pfam" id="PF04055">
    <property type="entry name" value="Radical_SAM"/>
    <property type="match status" value="1"/>
</dbReference>
<dbReference type="GO" id="GO:0070475">
    <property type="term" value="P:rRNA base methylation"/>
    <property type="evidence" value="ECO:0007669"/>
    <property type="project" value="UniProtKB-UniRule"/>
</dbReference>
<evidence type="ECO:0000256" key="12">
    <source>
        <dbReference type="HAMAP-Rule" id="MF_01849"/>
    </source>
</evidence>